<feature type="coiled-coil region" evidence="14">
    <location>
        <begin position="296"/>
        <end position="323"/>
    </location>
</feature>
<dbReference type="PANTHER" id="PTHR11618">
    <property type="entry name" value="TRANSCRIPTION INITIATION FACTOR IIB-RELATED"/>
    <property type="match status" value="1"/>
</dbReference>
<dbReference type="InterPro" id="IPR036915">
    <property type="entry name" value="Cyclin-like_sf"/>
</dbReference>
<evidence type="ECO:0000256" key="8">
    <source>
        <dbReference type="ARBA" id="ARBA00023159"/>
    </source>
</evidence>
<evidence type="ECO:0000256" key="1">
    <source>
        <dbReference type="ARBA" id="ARBA00004123"/>
    </source>
</evidence>
<evidence type="ECO:0000256" key="3">
    <source>
        <dbReference type="ARBA" id="ARBA00022723"/>
    </source>
</evidence>
<evidence type="ECO:0000313" key="18">
    <source>
        <dbReference type="Proteomes" id="UP000492820"/>
    </source>
</evidence>
<feature type="region of interest" description="Disordered" evidence="15">
    <location>
        <begin position="547"/>
        <end position="608"/>
    </location>
</feature>
<dbReference type="InterPro" id="IPR011665">
    <property type="entry name" value="BRF1_TBP-bd_dom"/>
</dbReference>
<feature type="region of interest" description="Disordered" evidence="15">
    <location>
        <begin position="699"/>
        <end position="727"/>
    </location>
</feature>
<dbReference type="GO" id="GO:0001006">
    <property type="term" value="F:RNA polymerase III type 3 promoter sequence-specific DNA binding"/>
    <property type="evidence" value="ECO:0007669"/>
    <property type="project" value="TreeGrafter"/>
</dbReference>
<evidence type="ECO:0000256" key="2">
    <source>
        <dbReference type="ARBA" id="ARBA00010857"/>
    </source>
</evidence>
<dbReference type="SUPFAM" id="SSF47954">
    <property type="entry name" value="Cyclin-like"/>
    <property type="match status" value="2"/>
</dbReference>
<evidence type="ECO:0000313" key="17">
    <source>
        <dbReference type="EMBL" id="CDS20099.1"/>
    </source>
</evidence>
<feature type="compositionally biased region" description="Basic and acidic residues" evidence="15">
    <location>
        <begin position="493"/>
        <end position="506"/>
    </location>
</feature>
<feature type="compositionally biased region" description="Acidic residues" evidence="15">
    <location>
        <begin position="702"/>
        <end position="727"/>
    </location>
</feature>
<dbReference type="GO" id="GO:0008270">
    <property type="term" value="F:zinc ion binding"/>
    <property type="evidence" value="ECO:0007669"/>
    <property type="project" value="UniProtKB-KW"/>
</dbReference>
<feature type="compositionally biased region" description="Basic residues" evidence="15">
    <location>
        <begin position="564"/>
        <end position="583"/>
    </location>
</feature>
<keyword evidence="8" id="KW-0010">Activator</keyword>
<reference evidence="19" key="3">
    <citation type="submission" date="2020-10" db="UniProtKB">
        <authorList>
            <consortium name="WormBaseParasite"/>
        </authorList>
    </citation>
    <scope>IDENTIFICATION</scope>
</reference>
<dbReference type="InterPro" id="IPR013150">
    <property type="entry name" value="TFIIB_cyclin"/>
</dbReference>
<dbReference type="InterPro" id="IPR023486">
    <property type="entry name" value="TFIIB_CS"/>
</dbReference>
<keyword evidence="5 13" id="KW-0863">Zinc-finger</keyword>
<dbReference type="Gene3D" id="2.20.25.10">
    <property type="match status" value="1"/>
</dbReference>
<keyword evidence="9" id="KW-0804">Transcription</keyword>
<sequence>MKCSQCGGCRFDEDPARGDMVCVECGAVESENAVTSSVEYIENPGGTTTALGNFVSSESQMPGFRESRYITEQKARKRIETICGQLRLGADVAVSAFRYYQSALFRGFTRGRSSLQLAAACIYVAARQLRVNLMLLDLSDAVAINVYHVGRTYIDLKRRLNLSLPEVDPCLFVERFASQLDFEEKTAIVATTAMRLLQRMKKDWISTGRRPSGLAAASLLVAARIHEFNRTEEDVAKVARISQMTARKRLIEFSKTPSSGLSIDAFFTVDYDEEQDPPCFGQPTQRRRFDLKDLDMEQVSAEIKELGRRIDQELDELANKRRVSVAINDIGLANSKGLRHLVESDSLLVKDDEVVGEREEDEGAGAAVEVVAEGLSSPPYLSAATCGRSSRQVLREVLDGVVDPEILDSCVEDLELITAHSGAKLCELVRATHQWRNARDAAEAAAATTDIAAKRLDASTSQSSLSTLIPTEDSLKLPHFLTPLESAQSANETHNDSTEKNEERGYSIDLSDIDEEELNREYFLTPREVMVKATLWFRENAPFLEEQRRKKAEKRRLKEEMAKRPKRSRRGPRKIYRRQRRMPWHASSKEDGSEGGLNETEESQSQPISKKINYAALEAIVGAKAEVSSAAGEGAASATNPSSSSSLAPEIGVGIDGSAVPSPGSHAPNRLLEKTVCVSTAHSKCLPSSVSSPALLENLQDQQEEDEVASEEDDVEDELYNEQQEDSDWSEELIKYEVNVDSWMIDELVGEQSYAQLCKGKGSRFIYNKQTSSYTREGRGKECCDVMTVRTQKASSRPARGRRKGED</sequence>
<dbReference type="GO" id="GO:0005634">
    <property type="term" value="C:nucleus"/>
    <property type="evidence" value="ECO:0007669"/>
    <property type="project" value="UniProtKB-SubCell"/>
</dbReference>
<keyword evidence="3" id="KW-0479">Metal-binding</keyword>
<comment type="similarity">
    <text evidence="2">Belongs to the TFIIB family.</text>
</comment>
<evidence type="ECO:0000256" key="6">
    <source>
        <dbReference type="ARBA" id="ARBA00022833"/>
    </source>
</evidence>
<dbReference type="OrthoDB" id="511529at2759"/>
<dbReference type="GO" id="GO:0097550">
    <property type="term" value="C:transcription preinitiation complex"/>
    <property type="evidence" value="ECO:0007669"/>
    <property type="project" value="TreeGrafter"/>
</dbReference>
<feature type="domain" description="TFIIB-type" evidence="16">
    <location>
        <begin position="1"/>
        <end position="30"/>
    </location>
</feature>
<dbReference type="Gene3D" id="1.20.5.650">
    <property type="entry name" value="Single helix bin"/>
    <property type="match status" value="1"/>
</dbReference>
<dbReference type="Gene3D" id="1.10.472.10">
    <property type="entry name" value="Cyclin-like"/>
    <property type="match status" value="2"/>
</dbReference>
<evidence type="ECO:0000256" key="15">
    <source>
        <dbReference type="SAM" id="MobiDB-lite"/>
    </source>
</evidence>
<dbReference type="InterPro" id="IPR000812">
    <property type="entry name" value="TFIIB"/>
</dbReference>
<name>A0A068WNM7_ECHGR</name>
<keyword evidence="4" id="KW-0677">Repeat</keyword>
<dbReference type="WBParaSite" id="EgrG_000229600">
    <property type="protein sequence ID" value="EgrG_000229600"/>
    <property type="gene ID" value="EgrG_000229600"/>
</dbReference>
<dbReference type="GO" id="GO:0000995">
    <property type="term" value="F:RNA polymerase III general transcription initiation factor activity"/>
    <property type="evidence" value="ECO:0007669"/>
    <property type="project" value="TreeGrafter"/>
</dbReference>
<feature type="region of interest" description="Disordered" evidence="15">
    <location>
        <begin position="485"/>
        <end position="509"/>
    </location>
</feature>
<dbReference type="PRINTS" id="PR00685">
    <property type="entry name" value="TIFACTORIIB"/>
</dbReference>
<dbReference type="SMART" id="SM00385">
    <property type="entry name" value="CYCLIN"/>
    <property type="match status" value="2"/>
</dbReference>
<feature type="region of interest" description="Disordered" evidence="15">
    <location>
        <begin position="634"/>
        <end position="668"/>
    </location>
</feature>
<dbReference type="GO" id="GO:0017025">
    <property type="term" value="F:TBP-class protein binding"/>
    <property type="evidence" value="ECO:0007669"/>
    <property type="project" value="InterPro"/>
</dbReference>
<dbReference type="FunFam" id="1.10.472.10:FF:000002">
    <property type="entry name" value="Transcription factor IIIB 90 kDa subunit"/>
    <property type="match status" value="1"/>
</dbReference>
<dbReference type="GO" id="GO:0000126">
    <property type="term" value="C:transcription factor TFIIIB complex"/>
    <property type="evidence" value="ECO:0007669"/>
    <property type="project" value="TreeGrafter"/>
</dbReference>
<reference evidence="17" key="2">
    <citation type="submission" date="2014-06" db="EMBL/GenBank/DDBJ databases">
        <authorList>
            <person name="Aslett M."/>
        </authorList>
    </citation>
    <scope>NUCLEOTIDE SEQUENCE</scope>
</reference>
<keyword evidence="14" id="KW-0175">Coiled coil</keyword>
<evidence type="ECO:0000256" key="10">
    <source>
        <dbReference type="ARBA" id="ARBA00023242"/>
    </source>
</evidence>
<dbReference type="AlphaFoldDB" id="A0A068WNM7"/>
<dbReference type="PROSITE" id="PS00782">
    <property type="entry name" value="TFIIB"/>
    <property type="match status" value="1"/>
</dbReference>
<dbReference type="GO" id="GO:0070897">
    <property type="term" value="P:transcription preinitiation complex assembly"/>
    <property type="evidence" value="ECO:0007669"/>
    <property type="project" value="InterPro"/>
</dbReference>
<proteinExistence type="inferred from homology"/>
<dbReference type="CDD" id="cd20554">
    <property type="entry name" value="CYCLIN_TFIIIB90_rpt2"/>
    <property type="match status" value="1"/>
</dbReference>
<evidence type="ECO:0000256" key="12">
    <source>
        <dbReference type="ARBA" id="ARBA00031706"/>
    </source>
</evidence>
<dbReference type="PANTHER" id="PTHR11618:SF4">
    <property type="entry name" value="TRANSCRIPTION FACTOR IIIB 90 KDA SUBUNIT"/>
    <property type="match status" value="1"/>
</dbReference>
<evidence type="ECO:0000256" key="14">
    <source>
        <dbReference type="SAM" id="Coils"/>
    </source>
</evidence>
<evidence type="ECO:0000313" key="19">
    <source>
        <dbReference type="WBParaSite" id="EgrG_000229600"/>
    </source>
</evidence>
<evidence type="ECO:0000256" key="13">
    <source>
        <dbReference type="PROSITE-ProRule" id="PRU00469"/>
    </source>
</evidence>
<dbReference type="InterPro" id="IPR013137">
    <property type="entry name" value="Znf_TFIIB"/>
</dbReference>
<evidence type="ECO:0000256" key="4">
    <source>
        <dbReference type="ARBA" id="ARBA00022737"/>
    </source>
</evidence>
<dbReference type="Pfam" id="PF00382">
    <property type="entry name" value="TFIIB"/>
    <property type="match status" value="2"/>
</dbReference>
<dbReference type="SUPFAM" id="SSF57783">
    <property type="entry name" value="Zinc beta-ribbon"/>
    <property type="match status" value="1"/>
</dbReference>
<dbReference type="Proteomes" id="UP000492820">
    <property type="component" value="Unassembled WGS sequence"/>
</dbReference>
<comment type="subcellular location">
    <subcellularLocation>
        <location evidence="1">Nucleus</location>
    </subcellularLocation>
</comment>
<keyword evidence="7" id="KW-0805">Transcription regulation</keyword>
<dbReference type="InterPro" id="IPR013763">
    <property type="entry name" value="Cyclin-like_dom"/>
</dbReference>
<evidence type="ECO:0000256" key="5">
    <source>
        <dbReference type="ARBA" id="ARBA00022771"/>
    </source>
</evidence>
<evidence type="ECO:0000256" key="7">
    <source>
        <dbReference type="ARBA" id="ARBA00023015"/>
    </source>
</evidence>
<organism evidence="17">
    <name type="scientific">Echinococcus granulosus</name>
    <name type="common">Hydatid tapeworm</name>
    <dbReference type="NCBI Taxonomy" id="6210"/>
    <lineage>
        <taxon>Eukaryota</taxon>
        <taxon>Metazoa</taxon>
        <taxon>Spiralia</taxon>
        <taxon>Lophotrochozoa</taxon>
        <taxon>Platyhelminthes</taxon>
        <taxon>Cestoda</taxon>
        <taxon>Eucestoda</taxon>
        <taxon>Cyclophyllidea</taxon>
        <taxon>Taeniidae</taxon>
        <taxon>Echinococcus</taxon>
        <taxon>Echinococcus granulosus group</taxon>
    </lineage>
</organism>
<evidence type="ECO:0000256" key="11">
    <source>
        <dbReference type="ARBA" id="ARBA00031009"/>
    </source>
</evidence>
<evidence type="ECO:0000256" key="9">
    <source>
        <dbReference type="ARBA" id="ARBA00023163"/>
    </source>
</evidence>
<reference evidence="17 18" key="1">
    <citation type="journal article" date="2013" name="Nature">
        <title>The genomes of four tapeworm species reveal adaptations to parasitism.</title>
        <authorList>
            <person name="Tsai I.J."/>
            <person name="Zarowiecki M."/>
            <person name="Holroyd N."/>
            <person name="Garciarrubio A."/>
            <person name="Sanchez-Flores A."/>
            <person name="Brooks K.L."/>
            <person name="Tracey A."/>
            <person name="Bobes R.J."/>
            <person name="Fragoso G."/>
            <person name="Sciutto E."/>
            <person name="Aslett M."/>
            <person name="Beasley H."/>
            <person name="Bennett H.M."/>
            <person name="Cai J."/>
            <person name="Camicia F."/>
            <person name="Clark R."/>
            <person name="Cucher M."/>
            <person name="De Silva N."/>
            <person name="Day T.A."/>
            <person name="Deplazes P."/>
            <person name="Estrada K."/>
            <person name="Fernandez C."/>
            <person name="Holland P.W."/>
            <person name="Hou J."/>
            <person name="Hu S."/>
            <person name="Huckvale T."/>
            <person name="Hung S.S."/>
            <person name="Kamenetzky L."/>
            <person name="Keane J.A."/>
            <person name="Kiss F."/>
            <person name="Koziol U."/>
            <person name="Lambert O."/>
            <person name="Liu K."/>
            <person name="Luo X."/>
            <person name="Luo Y."/>
            <person name="Macchiaroli N."/>
            <person name="Nichol S."/>
            <person name="Paps J."/>
            <person name="Parkinson J."/>
            <person name="Pouchkina-Stantcheva N."/>
            <person name="Riddiford N."/>
            <person name="Rosenzvit M."/>
            <person name="Salinas G."/>
            <person name="Wasmuth J.D."/>
            <person name="Zamanian M."/>
            <person name="Zheng Y."/>
            <person name="Cai X."/>
            <person name="Soberon X."/>
            <person name="Olson P.D."/>
            <person name="Laclette J.P."/>
            <person name="Brehm K."/>
            <person name="Berriman M."/>
            <person name="Garciarrubio A."/>
            <person name="Bobes R.J."/>
            <person name="Fragoso G."/>
            <person name="Sanchez-Flores A."/>
            <person name="Estrada K."/>
            <person name="Cevallos M.A."/>
            <person name="Morett E."/>
            <person name="Gonzalez V."/>
            <person name="Portillo T."/>
            <person name="Ochoa-Leyva A."/>
            <person name="Jose M.V."/>
            <person name="Sciutto E."/>
            <person name="Landa A."/>
            <person name="Jimenez L."/>
            <person name="Valdes V."/>
            <person name="Carrero J.C."/>
            <person name="Larralde C."/>
            <person name="Morales-Montor J."/>
            <person name="Limon-Lason J."/>
            <person name="Soberon X."/>
            <person name="Laclette J.P."/>
        </authorList>
    </citation>
    <scope>NUCLEOTIDE SEQUENCE [LARGE SCALE GENOMIC DNA]</scope>
</reference>
<dbReference type="PROSITE" id="PS51134">
    <property type="entry name" value="ZF_TFIIB"/>
    <property type="match status" value="1"/>
</dbReference>
<protein>
    <recommendedName>
        <fullName evidence="11">B-related factor 1</fullName>
    </recommendedName>
    <alternativeName>
        <fullName evidence="12">General transcription factor TFIIB</fullName>
    </alternativeName>
</protein>
<evidence type="ECO:0000259" key="16">
    <source>
        <dbReference type="PROSITE" id="PS51134"/>
    </source>
</evidence>
<accession>A0A068WNM7</accession>
<feature type="compositionally biased region" description="Low complexity" evidence="15">
    <location>
        <begin position="634"/>
        <end position="648"/>
    </location>
</feature>
<dbReference type="EMBL" id="LK028580">
    <property type="protein sequence ID" value="CDS20099.1"/>
    <property type="molecule type" value="Genomic_DNA"/>
</dbReference>
<keyword evidence="6" id="KW-0862">Zinc</keyword>
<dbReference type="Pfam" id="PF07741">
    <property type="entry name" value="BRF1"/>
    <property type="match status" value="1"/>
</dbReference>
<gene>
    <name evidence="17" type="ORF">EgrG_000229600</name>
</gene>
<keyword evidence="10" id="KW-0539">Nucleus</keyword>